<dbReference type="EMBL" id="UFQT01001299">
    <property type="protein sequence ID" value="SSX29887.1"/>
    <property type="molecule type" value="Genomic_DNA"/>
</dbReference>
<evidence type="ECO:0000313" key="4">
    <source>
        <dbReference type="EMBL" id="SSX10166.1"/>
    </source>
</evidence>
<feature type="domain" description="von Hippel-Lindau disease tumour suppressor beta" evidence="3">
    <location>
        <begin position="9"/>
        <end position="85"/>
    </location>
</feature>
<dbReference type="InterPro" id="IPR022772">
    <property type="entry name" value="VHL_tumour_suppress_b/a_dom"/>
</dbReference>
<dbReference type="OMA" id="WFFRDYY"/>
<sequence length="187" mass="22447">MSLNHGFNIKSEKSESRAFVIFENATGRLIDIYWVNFTSQLVLYKSLKPMERLMMNTFQTHPWIFMDKFTGERMVVENEEVYWPKPWYLKIDPRQRMIRRTLVKIQFPLRTLKKNAMWTVVRSLKTGKAIQDLVIPLSLKNELETLFKRHKRYCQYRNSTNNESNENNNEESTTEESTADEDIERRV</sequence>
<name>A0A336MNT3_CULSO</name>
<dbReference type="Pfam" id="PF01847">
    <property type="entry name" value="VHL"/>
    <property type="match status" value="1"/>
</dbReference>
<proteinExistence type="inferred from homology"/>
<dbReference type="VEuPathDB" id="VectorBase:CSON001843"/>
<dbReference type="Gene3D" id="2.60.40.780">
    <property type="entry name" value="von Hippel-Lindau disease tumour suppressor, beta domain"/>
    <property type="match status" value="1"/>
</dbReference>
<reference evidence="5" key="2">
    <citation type="submission" date="2018-07" db="EMBL/GenBank/DDBJ databases">
        <authorList>
            <person name="Quirk P.G."/>
            <person name="Krulwich T.A."/>
        </authorList>
    </citation>
    <scope>NUCLEOTIDE SEQUENCE</scope>
</reference>
<feature type="compositionally biased region" description="Low complexity" evidence="2">
    <location>
        <begin position="158"/>
        <end position="167"/>
    </location>
</feature>
<organism evidence="5">
    <name type="scientific">Culicoides sonorensis</name>
    <name type="common">Biting midge</name>
    <dbReference type="NCBI Taxonomy" id="179676"/>
    <lineage>
        <taxon>Eukaryota</taxon>
        <taxon>Metazoa</taxon>
        <taxon>Ecdysozoa</taxon>
        <taxon>Arthropoda</taxon>
        <taxon>Hexapoda</taxon>
        <taxon>Insecta</taxon>
        <taxon>Pterygota</taxon>
        <taxon>Neoptera</taxon>
        <taxon>Endopterygota</taxon>
        <taxon>Diptera</taxon>
        <taxon>Nematocera</taxon>
        <taxon>Chironomoidea</taxon>
        <taxon>Ceratopogonidae</taxon>
        <taxon>Ceratopogoninae</taxon>
        <taxon>Culicoides</taxon>
        <taxon>Monoculicoides</taxon>
    </lineage>
</organism>
<accession>A0A336MNT3</accession>
<dbReference type="SUPFAM" id="SSF49468">
    <property type="entry name" value="VHL"/>
    <property type="match status" value="1"/>
</dbReference>
<feature type="region of interest" description="Disordered" evidence="2">
    <location>
        <begin position="158"/>
        <end position="187"/>
    </location>
</feature>
<evidence type="ECO:0000256" key="1">
    <source>
        <dbReference type="ARBA" id="ARBA00010057"/>
    </source>
</evidence>
<dbReference type="FunFam" id="2.60.40.780:FF:000001">
    <property type="entry name" value="von Hippel-Lindau disease tumor suppressor"/>
    <property type="match status" value="1"/>
</dbReference>
<dbReference type="EMBL" id="UFQS01001299">
    <property type="protein sequence ID" value="SSX10166.1"/>
    <property type="molecule type" value="Genomic_DNA"/>
</dbReference>
<protein>
    <submittedName>
        <fullName evidence="5">CSON001843 protein</fullName>
    </submittedName>
</protein>
<dbReference type="InterPro" id="IPR024053">
    <property type="entry name" value="VHL_beta_dom"/>
</dbReference>
<reference evidence="4" key="1">
    <citation type="submission" date="2018-04" db="EMBL/GenBank/DDBJ databases">
        <authorList>
            <person name="Go L.Y."/>
            <person name="Mitchell J.A."/>
        </authorList>
    </citation>
    <scope>NUCLEOTIDE SEQUENCE</scope>
    <source>
        <tissue evidence="4">Whole organism</tissue>
    </source>
</reference>
<evidence type="ECO:0000259" key="3">
    <source>
        <dbReference type="Pfam" id="PF01847"/>
    </source>
</evidence>
<comment type="similarity">
    <text evidence="1">Belongs to the VHL family.</text>
</comment>
<feature type="compositionally biased region" description="Acidic residues" evidence="2">
    <location>
        <begin position="168"/>
        <end position="187"/>
    </location>
</feature>
<dbReference type="AlphaFoldDB" id="A0A336MNT3"/>
<dbReference type="InterPro" id="IPR037140">
    <property type="entry name" value="VHL_beta_dom_sf"/>
</dbReference>
<dbReference type="InterPro" id="IPR036208">
    <property type="entry name" value="VHL_sf"/>
</dbReference>
<gene>
    <name evidence="5" type="primary">CSON001843</name>
</gene>
<evidence type="ECO:0000256" key="2">
    <source>
        <dbReference type="SAM" id="MobiDB-lite"/>
    </source>
</evidence>
<dbReference type="CDD" id="cd05468">
    <property type="entry name" value="pVHL"/>
    <property type="match status" value="1"/>
</dbReference>
<evidence type="ECO:0000313" key="5">
    <source>
        <dbReference type="EMBL" id="SSX29887.1"/>
    </source>
</evidence>